<proteinExistence type="predicted"/>
<evidence type="ECO:0008006" key="4">
    <source>
        <dbReference type="Google" id="ProtNLM"/>
    </source>
</evidence>
<gene>
    <name evidence="2" type="ORF">BSL78_14982</name>
</gene>
<protein>
    <recommendedName>
        <fullName evidence="4">Ig-like domain-containing protein</fullName>
    </recommendedName>
</protein>
<evidence type="ECO:0000256" key="1">
    <source>
        <dbReference type="SAM" id="SignalP"/>
    </source>
</evidence>
<keyword evidence="3" id="KW-1185">Reference proteome</keyword>
<comment type="caution">
    <text evidence="2">The sequence shown here is derived from an EMBL/GenBank/DDBJ whole genome shotgun (WGS) entry which is preliminary data.</text>
</comment>
<dbReference type="Proteomes" id="UP000230750">
    <property type="component" value="Unassembled WGS sequence"/>
</dbReference>
<dbReference type="InterPro" id="IPR036179">
    <property type="entry name" value="Ig-like_dom_sf"/>
</dbReference>
<feature type="chain" id="PRO_5013620948" description="Ig-like domain-containing protein" evidence="1">
    <location>
        <begin position="25"/>
        <end position="264"/>
    </location>
</feature>
<accession>A0A2G8KJI0</accession>
<feature type="signal peptide" evidence="1">
    <location>
        <begin position="1"/>
        <end position="24"/>
    </location>
</feature>
<evidence type="ECO:0000313" key="3">
    <source>
        <dbReference type="Proteomes" id="UP000230750"/>
    </source>
</evidence>
<evidence type="ECO:0000313" key="2">
    <source>
        <dbReference type="EMBL" id="PIK48154.1"/>
    </source>
</evidence>
<organism evidence="2 3">
    <name type="scientific">Stichopus japonicus</name>
    <name type="common">Sea cucumber</name>
    <dbReference type="NCBI Taxonomy" id="307972"/>
    <lineage>
        <taxon>Eukaryota</taxon>
        <taxon>Metazoa</taxon>
        <taxon>Echinodermata</taxon>
        <taxon>Eleutherozoa</taxon>
        <taxon>Echinozoa</taxon>
        <taxon>Holothuroidea</taxon>
        <taxon>Aspidochirotacea</taxon>
        <taxon>Aspidochirotida</taxon>
        <taxon>Stichopodidae</taxon>
        <taxon>Apostichopus</taxon>
    </lineage>
</organism>
<keyword evidence="1" id="KW-0732">Signal</keyword>
<reference evidence="2 3" key="1">
    <citation type="journal article" date="2017" name="PLoS Biol.">
        <title>The sea cucumber genome provides insights into morphological evolution and visceral regeneration.</title>
        <authorList>
            <person name="Zhang X."/>
            <person name="Sun L."/>
            <person name="Yuan J."/>
            <person name="Sun Y."/>
            <person name="Gao Y."/>
            <person name="Zhang L."/>
            <person name="Li S."/>
            <person name="Dai H."/>
            <person name="Hamel J.F."/>
            <person name="Liu C."/>
            <person name="Yu Y."/>
            <person name="Liu S."/>
            <person name="Lin W."/>
            <person name="Guo K."/>
            <person name="Jin S."/>
            <person name="Xu P."/>
            <person name="Storey K.B."/>
            <person name="Huan P."/>
            <person name="Zhang T."/>
            <person name="Zhou Y."/>
            <person name="Zhang J."/>
            <person name="Lin C."/>
            <person name="Li X."/>
            <person name="Xing L."/>
            <person name="Huo D."/>
            <person name="Sun M."/>
            <person name="Wang L."/>
            <person name="Mercier A."/>
            <person name="Li F."/>
            <person name="Yang H."/>
            <person name="Xiang J."/>
        </authorList>
    </citation>
    <scope>NUCLEOTIDE SEQUENCE [LARGE SCALE GENOMIC DNA]</scope>
    <source>
        <strain evidence="2">Shaxun</strain>
        <tissue evidence="2">Muscle</tissue>
    </source>
</reference>
<sequence>MHFKDIFNFLLFCVIFGIDTFAAGSRTLPQCEHWKKEHVTSCFDQNPDSDTTIFFPTIAFHDNDMKFCAVKMSFQTHTNERVRSKNRFQFEGVFPCGVNYTRGRYSFLVSTIDGDIPVNFTFVISAVSPRDYGVYEISLMEQSTNSENTLILQHKYVLSNIHSPLPFPECNMVAGISSTINGELSMTCSVFGYFFPPVTVNVFVKSLEENCSVDTRDERSAGIHLVTTRATDCENATFTCVANQSRTDLALTSRGLAALTSHLV</sequence>
<dbReference type="AlphaFoldDB" id="A0A2G8KJI0"/>
<name>A0A2G8KJI0_STIJA</name>
<dbReference type="EMBL" id="MRZV01000538">
    <property type="protein sequence ID" value="PIK48154.1"/>
    <property type="molecule type" value="Genomic_DNA"/>
</dbReference>
<dbReference type="SUPFAM" id="SSF48726">
    <property type="entry name" value="Immunoglobulin"/>
    <property type="match status" value="1"/>
</dbReference>